<sequence length="96" mass="10932">MTTQYLVTTFKDSTGRKHTHITRAKSNQRFTVVEAESKEEAKEKYEARNKPVDGATSLNDIKSNIGIFHVEKVEPNEGMVDINIETMKPFEEADDD</sequence>
<dbReference type="KEGG" id="vg:26635623"/>
<reference evidence="2" key="2">
    <citation type="submission" date="2015-03" db="EMBL/GenBank/DDBJ databases">
        <title>Complete genome analysis of two new bacteriophages isolated from impetigo strains of Staphylococcus aureus.</title>
        <authorList>
            <person name="Botka T."/>
            <person name="Ruzickova V."/>
            <person name="Konecna H."/>
            <person name="Pantucek R."/>
            <person name="Rychlik I."/>
            <person name="Zdrahal Z."/>
            <person name="Petras P."/>
            <person name="Doskar J."/>
        </authorList>
    </citation>
    <scope>NUCLEOTIDE SEQUENCE [LARGE SCALE GENOMIC DNA]</scope>
</reference>
<dbReference type="Proteomes" id="UP000033300">
    <property type="component" value="Segment"/>
</dbReference>
<proteinExistence type="predicted"/>
<reference evidence="1 2" key="1">
    <citation type="journal article" date="2015" name="Virus Genes">
        <title>Complete genome analysis of two new bacteriophages isolated from impetigo strains of Staphylococcus aureus.</title>
        <authorList>
            <person name="Botka T."/>
            <person name="Ruzickova V."/>
            <person name="Konecna H."/>
            <person name="Pantucek R."/>
            <person name="Rychlik I."/>
            <person name="Zdrahal Z."/>
            <person name="Petras P."/>
            <person name="Doskar J."/>
        </authorList>
    </citation>
    <scope>NUCLEOTIDE SEQUENCE [LARGE SCALE GENOMIC DNA]</scope>
</reference>
<evidence type="ECO:0000313" key="2">
    <source>
        <dbReference type="Proteomes" id="UP000033300"/>
    </source>
</evidence>
<dbReference type="InterPro" id="IPR009812">
    <property type="entry name" value="DUF1381"/>
</dbReference>
<keyword evidence="2" id="KW-1185">Reference proteome</keyword>
<dbReference type="OrthoDB" id="21107at10239"/>
<dbReference type="GeneID" id="26635623"/>
<evidence type="ECO:0008006" key="3">
    <source>
        <dbReference type="Google" id="ProtNLM"/>
    </source>
</evidence>
<dbReference type="EMBL" id="KP893290">
    <property type="protein sequence ID" value="AKC04711.1"/>
    <property type="molecule type" value="Genomic_DNA"/>
</dbReference>
<evidence type="ECO:0000313" key="1">
    <source>
        <dbReference type="EMBL" id="AKC04711.1"/>
    </source>
</evidence>
<dbReference type="Pfam" id="PF07129">
    <property type="entry name" value="DUF1381"/>
    <property type="match status" value="1"/>
</dbReference>
<accession>A0A0E3TAK9</accession>
<organism evidence="1 2">
    <name type="scientific">Staphylococcus phage B236</name>
    <dbReference type="NCBI Taxonomy" id="1636205"/>
    <lineage>
        <taxon>Viruses</taxon>
        <taxon>Duplodnaviria</taxon>
        <taxon>Heunggongvirae</taxon>
        <taxon>Uroviricota</taxon>
        <taxon>Caudoviricetes</taxon>
        <taxon>Azeredovirinae</taxon>
        <taxon>Phietavirus</taxon>
        <taxon>Phietavirus B236</taxon>
    </lineage>
</organism>
<name>A0A0E3TAK9_9CAUD</name>
<dbReference type="RefSeq" id="YP_009209159.1">
    <property type="nucleotide sequence ID" value="NC_028915.1"/>
</dbReference>
<protein>
    <recommendedName>
        <fullName evidence="3">DUF1381 domain-containing protein</fullName>
    </recommendedName>
</protein>